<keyword evidence="4" id="KW-1185">Reference proteome</keyword>
<evidence type="ECO:0000259" key="2">
    <source>
        <dbReference type="SMART" id="SM00360"/>
    </source>
</evidence>
<feature type="compositionally biased region" description="Basic and acidic residues" evidence="1">
    <location>
        <begin position="409"/>
        <end position="420"/>
    </location>
</feature>
<evidence type="ECO:0000313" key="3">
    <source>
        <dbReference type="EMBL" id="KAJ3220125.1"/>
    </source>
</evidence>
<feature type="region of interest" description="Disordered" evidence="1">
    <location>
        <begin position="825"/>
        <end position="847"/>
    </location>
</feature>
<dbReference type="EMBL" id="JADGJW010000315">
    <property type="protein sequence ID" value="KAJ3220125.1"/>
    <property type="molecule type" value="Genomic_DNA"/>
</dbReference>
<dbReference type="SMART" id="SM00360">
    <property type="entry name" value="RRM"/>
    <property type="match status" value="1"/>
</dbReference>
<comment type="caution">
    <text evidence="3">The sequence shown here is derived from an EMBL/GenBank/DDBJ whole genome shotgun (WGS) entry which is preliminary data.</text>
</comment>
<accession>A0AAD5XVL4</accession>
<dbReference type="GO" id="GO:0003723">
    <property type="term" value="F:RNA binding"/>
    <property type="evidence" value="ECO:0007669"/>
    <property type="project" value="InterPro"/>
</dbReference>
<reference evidence="3" key="1">
    <citation type="submission" date="2020-05" db="EMBL/GenBank/DDBJ databases">
        <title>Phylogenomic resolution of chytrid fungi.</title>
        <authorList>
            <person name="Stajich J.E."/>
            <person name="Amses K."/>
            <person name="Simmons R."/>
            <person name="Seto K."/>
            <person name="Myers J."/>
            <person name="Bonds A."/>
            <person name="Quandt C.A."/>
            <person name="Barry K."/>
            <person name="Liu P."/>
            <person name="Grigoriev I."/>
            <person name="Longcore J.E."/>
            <person name="James T.Y."/>
        </authorList>
    </citation>
    <scope>NUCLEOTIDE SEQUENCE</scope>
    <source>
        <strain evidence="3">JEL0476</strain>
    </source>
</reference>
<protein>
    <recommendedName>
        <fullName evidence="2">RRM domain-containing protein</fullName>
    </recommendedName>
</protein>
<dbReference type="Proteomes" id="UP001211065">
    <property type="component" value="Unassembled WGS sequence"/>
</dbReference>
<dbReference type="Gene3D" id="3.30.70.330">
    <property type="match status" value="1"/>
</dbReference>
<proteinExistence type="predicted"/>
<feature type="region of interest" description="Disordered" evidence="1">
    <location>
        <begin position="409"/>
        <end position="434"/>
    </location>
</feature>
<dbReference type="InterPro" id="IPR012677">
    <property type="entry name" value="Nucleotide-bd_a/b_plait_sf"/>
</dbReference>
<evidence type="ECO:0000256" key="1">
    <source>
        <dbReference type="SAM" id="MobiDB-lite"/>
    </source>
</evidence>
<feature type="domain" description="RRM" evidence="2">
    <location>
        <begin position="90"/>
        <end position="172"/>
    </location>
</feature>
<evidence type="ECO:0000313" key="4">
    <source>
        <dbReference type="Proteomes" id="UP001211065"/>
    </source>
</evidence>
<gene>
    <name evidence="3" type="ORF">HK099_004459</name>
</gene>
<dbReference type="AlphaFoldDB" id="A0AAD5XVL4"/>
<dbReference type="SUPFAM" id="SSF54928">
    <property type="entry name" value="RNA-binding domain, RBD"/>
    <property type="match status" value="1"/>
</dbReference>
<sequence length="932" mass="106671">MESITEKDGLEKSKVGLNTSSSCFVQAKPPSKTVPWNLEDSKKIPPPNFSDLYLKSSTWNNVNDNFKVDSYIDHLIHVRPEPPTTQNWSVLKLKNISWDLSLSDIENYLRPVVISTGILEPYFTEAIHLIMDRATGKTLPEAFIELPNQEMAKQAMLLHQKGILKGRVVTLEHSSQEELMKYLFPHWSGIIGGSLDEVDLNENSNLMCSYDTAPKDLAFSLSTHSSTYSPARYAKKAKPGIFLLREEINALLLICKNYKLHFSRKCAERPFENIISILCKIPWLKKAAVRTSQRDHIFELVKIGIESLKAHFQRDTSHLIDRSLLSRLTRAFLVIPGFTEKQKLTLLGISEITSYPKILDQYIYMPKLEEDEEKQEEEDETDKIFDWIQSWAQNFPAIFENSKELLERQSQKKGKFRPEAFDQPPASNPDICDREHPQKLHQQNVGLGKGSDTGVVSDSILPEWTFDEKDKEHGTKTPYETYDEIVKSSEKFAVDNSNLFLQQNKFKGQDLLDGEKKEPNHQYNRKPKLQVLIKQKMQPPPIQIDQQNNSEYISQQHTPINQKQYQLPIFSMHNNQNLNHLYPTPHITRSLQNNDNPFYPSNFNQRQLYSNNLSKQQVTPPLFPHSQNIFNFHDASYNFCDTKHYPHNKEKEFGSSISTDSSFTSEIADFAPRDLASVEKVRELGLDFFGQGQKKALKHQLSTTKLKICKGIWTSPSKIIGYDKKDAKIRDLEERIKLMQLPFSKSIPKEEQELPLDSLPPLLTEKQIGKWPVYVASLLENVDYGSAEYLKILSERKDGTVYSRLEQKEKGNTLFPVVDSEDDAQSKKTVVSDESGISEVKPAEPTPPFKTLNSTFNGHIKTPILMKKQSSLPEDVISLSQPNLPAPLNNVSKSFEKLTTNETIEPAVEIKKSGSFSGFKNFFKKIRKKSDT</sequence>
<name>A0AAD5XVL4_9FUNG</name>
<organism evidence="3 4">
    <name type="scientific">Clydaea vesicula</name>
    <dbReference type="NCBI Taxonomy" id="447962"/>
    <lineage>
        <taxon>Eukaryota</taxon>
        <taxon>Fungi</taxon>
        <taxon>Fungi incertae sedis</taxon>
        <taxon>Chytridiomycota</taxon>
        <taxon>Chytridiomycota incertae sedis</taxon>
        <taxon>Chytridiomycetes</taxon>
        <taxon>Lobulomycetales</taxon>
        <taxon>Lobulomycetaceae</taxon>
        <taxon>Clydaea</taxon>
    </lineage>
</organism>
<dbReference type="InterPro" id="IPR000504">
    <property type="entry name" value="RRM_dom"/>
</dbReference>
<dbReference type="InterPro" id="IPR035979">
    <property type="entry name" value="RBD_domain_sf"/>
</dbReference>